<dbReference type="EMBL" id="WKFB01000466">
    <property type="protein sequence ID" value="KAF6722209.1"/>
    <property type="molecule type" value="Genomic_DNA"/>
</dbReference>
<evidence type="ECO:0000256" key="2">
    <source>
        <dbReference type="ARBA" id="ARBA00022540"/>
    </source>
</evidence>
<dbReference type="PANTHER" id="PTHR45860:SF1">
    <property type="entry name" value="TRANSLATION INITIATION FACTOR EIF-2B SUBUNIT ALPHA"/>
    <property type="match status" value="1"/>
</dbReference>
<keyword evidence="2 5" id="KW-0396">Initiation factor</keyword>
<dbReference type="InterPro" id="IPR000649">
    <property type="entry name" value="IF-2B-related"/>
</dbReference>
<proteinExistence type="inferred from homology"/>
<sequence length="233" mass="25754">MEERGELFLEKISMSRNKVAKLCHTFIKDGAKILTHSYSRVVLRVLEKAAMEKKRFSVYVTESQPDAAGQQMAEELAKLHVPVTVVLDAAVGYVLEKVDLVIVGAEGVVESGGIINKIGTYQMALCSKAHNTPFYVVAESFKFVRLYPLNQQDVPDKFKVRAGLEELRPSVSPALTSVSAPQYKADTLKTVQNLSEEHPIIDYTPPSLITLLFTDLGVLTPSAVSDELIKLYL</sequence>
<dbReference type="AlphaFoldDB" id="A0A834C3D5"/>
<accession>A0A834C3D5</accession>
<evidence type="ECO:0000256" key="1">
    <source>
        <dbReference type="ARBA" id="ARBA00007251"/>
    </source>
</evidence>
<dbReference type="PANTHER" id="PTHR45860">
    <property type="entry name" value="TRANSLATION INITIATION FACTOR EIF-2B SUBUNIT ALPHA"/>
    <property type="match status" value="1"/>
</dbReference>
<protein>
    <submittedName>
        <fullName evidence="5">Translation initiation factor eIF-2B subunit alpha</fullName>
    </submittedName>
</protein>
<dbReference type="InterPro" id="IPR051501">
    <property type="entry name" value="eIF2B_alpha/beta/delta"/>
</dbReference>
<dbReference type="GO" id="GO:0005085">
    <property type="term" value="F:guanyl-nucleotide exchange factor activity"/>
    <property type="evidence" value="ECO:0007669"/>
    <property type="project" value="TreeGrafter"/>
</dbReference>
<dbReference type="InterPro" id="IPR037171">
    <property type="entry name" value="NagB/RpiA_transferase-like"/>
</dbReference>
<reference evidence="5" key="1">
    <citation type="journal article" name="BMC Genomics">
        <title>Long-read sequencing and de novo genome assembly of marine medaka (Oryzias melastigma).</title>
        <authorList>
            <person name="Liang P."/>
            <person name="Saqib H.S.A."/>
            <person name="Ni X."/>
            <person name="Shen Y."/>
        </authorList>
    </citation>
    <scope>NUCLEOTIDE SEQUENCE</scope>
    <source>
        <strain evidence="5">Bigg-433</strain>
    </source>
</reference>
<evidence type="ECO:0000256" key="4">
    <source>
        <dbReference type="RuleBase" id="RU003814"/>
    </source>
</evidence>
<evidence type="ECO:0000313" key="6">
    <source>
        <dbReference type="Proteomes" id="UP000646548"/>
    </source>
</evidence>
<comment type="similarity">
    <text evidence="1 4">Belongs to the eIF-2B alpha/beta/delta subunits family.</text>
</comment>
<comment type="caution">
    <text evidence="5">The sequence shown here is derived from an EMBL/GenBank/DDBJ whole genome shotgun (WGS) entry which is preliminary data.</text>
</comment>
<keyword evidence="3" id="KW-0648">Protein biosynthesis</keyword>
<name>A0A834C3D5_ORYME</name>
<dbReference type="Pfam" id="PF01008">
    <property type="entry name" value="IF-2B"/>
    <property type="match status" value="1"/>
</dbReference>
<gene>
    <name evidence="5" type="ORF">FQA47_004031</name>
</gene>
<dbReference type="GO" id="GO:0005851">
    <property type="term" value="C:eukaryotic translation initiation factor 2B complex"/>
    <property type="evidence" value="ECO:0007669"/>
    <property type="project" value="TreeGrafter"/>
</dbReference>
<dbReference type="SUPFAM" id="SSF100950">
    <property type="entry name" value="NagB/RpiA/CoA transferase-like"/>
    <property type="match status" value="1"/>
</dbReference>
<dbReference type="FunFam" id="3.40.50.10470:FF:000001">
    <property type="entry name" value="Translation initiation factor eIF-2B subunit alpha"/>
    <property type="match status" value="1"/>
</dbReference>
<dbReference type="Proteomes" id="UP000646548">
    <property type="component" value="Unassembled WGS sequence"/>
</dbReference>
<dbReference type="GO" id="GO:0003743">
    <property type="term" value="F:translation initiation factor activity"/>
    <property type="evidence" value="ECO:0007669"/>
    <property type="project" value="UniProtKB-KW"/>
</dbReference>
<organism evidence="5 6">
    <name type="scientific">Oryzias melastigma</name>
    <name type="common">Marine medaka</name>
    <dbReference type="NCBI Taxonomy" id="30732"/>
    <lineage>
        <taxon>Eukaryota</taxon>
        <taxon>Metazoa</taxon>
        <taxon>Chordata</taxon>
        <taxon>Craniata</taxon>
        <taxon>Vertebrata</taxon>
        <taxon>Euteleostomi</taxon>
        <taxon>Actinopterygii</taxon>
        <taxon>Neopterygii</taxon>
        <taxon>Teleostei</taxon>
        <taxon>Neoteleostei</taxon>
        <taxon>Acanthomorphata</taxon>
        <taxon>Ovalentaria</taxon>
        <taxon>Atherinomorphae</taxon>
        <taxon>Beloniformes</taxon>
        <taxon>Adrianichthyidae</taxon>
        <taxon>Oryziinae</taxon>
        <taxon>Oryzias</taxon>
    </lineage>
</organism>
<evidence type="ECO:0000313" key="5">
    <source>
        <dbReference type="EMBL" id="KAF6722209.1"/>
    </source>
</evidence>
<evidence type="ECO:0000256" key="3">
    <source>
        <dbReference type="ARBA" id="ARBA00022917"/>
    </source>
</evidence>
<dbReference type="Gene3D" id="3.40.50.10470">
    <property type="entry name" value="Translation initiation factor eif-2b, domain 2"/>
    <property type="match status" value="1"/>
</dbReference>
<dbReference type="InterPro" id="IPR042529">
    <property type="entry name" value="IF_2B-like_C"/>
</dbReference>